<reference evidence="1" key="1">
    <citation type="submission" date="2020-10" db="EMBL/GenBank/DDBJ databases">
        <authorList>
            <person name="Castelo-Branco R."/>
            <person name="Eusebio N."/>
            <person name="Adriana R."/>
            <person name="Vieira A."/>
            <person name="Brugerolle De Fraissinette N."/>
            <person name="Rezende De Castro R."/>
            <person name="Schneider M.P."/>
            <person name="Vasconcelos V."/>
            <person name="Leao P.N."/>
        </authorList>
    </citation>
    <scope>NUCLEOTIDE SEQUENCE</scope>
    <source>
        <strain evidence="1">LEGE 04289</strain>
    </source>
</reference>
<organism evidence="1 2">
    <name type="scientific">Dolichospermum flos-aquae LEGE 04289</name>
    <dbReference type="NCBI Taxonomy" id="1828708"/>
    <lineage>
        <taxon>Bacteria</taxon>
        <taxon>Bacillati</taxon>
        <taxon>Cyanobacteriota</taxon>
        <taxon>Cyanophyceae</taxon>
        <taxon>Nostocales</taxon>
        <taxon>Aphanizomenonaceae</taxon>
        <taxon>Dolichospermum</taxon>
    </lineage>
</organism>
<gene>
    <name evidence="1" type="ORF">IQ222_07030</name>
</gene>
<evidence type="ECO:0000313" key="1">
    <source>
        <dbReference type="EMBL" id="MBE9218543.1"/>
    </source>
</evidence>
<accession>A0ACC5PZ33</accession>
<comment type="caution">
    <text evidence="1">The sequence shown here is derived from an EMBL/GenBank/DDBJ whole genome shotgun (WGS) entry which is preliminary data.</text>
</comment>
<evidence type="ECO:0000313" key="2">
    <source>
        <dbReference type="Proteomes" id="UP000597867"/>
    </source>
</evidence>
<keyword evidence="2" id="KW-1185">Reference proteome</keyword>
<proteinExistence type="predicted"/>
<protein>
    <submittedName>
        <fullName evidence="1">Peptidoglycan-binding protein</fullName>
    </submittedName>
</protein>
<dbReference type="EMBL" id="JADEWF010000017">
    <property type="protein sequence ID" value="MBE9218543.1"/>
    <property type="molecule type" value="Genomic_DNA"/>
</dbReference>
<name>A0ACC5PZ33_DOLFA</name>
<dbReference type="Proteomes" id="UP000597867">
    <property type="component" value="Unassembled WGS sequence"/>
</dbReference>
<sequence>MQDILNGCKFNPLNLDGDFGNNTENEVKRFQQKVGLTTDGTYLPHP</sequence>